<accession>A0ABY4SJG5</accession>
<dbReference type="Proteomes" id="UP001055429">
    <property type="component" value="Chromosome"/>
</dbReference>
<gene>
    <name evidence="2" type="ORF">M8231_13625</name>
</gene>
<dbReference type="EMBL" id="CP097649">
    <property type="protein sequence ID" value="URI14837.1"/>
    <property type="molecule type" value="Genomic_DNA"/>
</dbReference>
<protein>
    <submittedName>
        <fullName evidence="2">Uncharacterized protein</fullName>
    </submittedName>
</protein>
<name>A0ABY4SJG5_9CAUL</name>
<evidence type="ECO:0000313" key="2">
    <source>
        <dbReference type="EMBL" id="URI14837.1"/>
    </source>
</evidence>
<sequence>MRIPTVVLSATLVVAAAAPARADTRFLAYDAADRVTQAMTRGLTLEVERGLFGAVRLNGLYSTTSRGSARLERGGPDGVRRALEPGASESDVYAIAQEGDGRGLSRALCPGADAAWLVAGRVRAARPLTMHAVGRWADGTFRHCVTLSYAWRGEWATAPAPSPVE</sequence>
<proteinExistence type="predicted"/>
<organism evidence="2 3">
    <name type="scientific">Brevundimonas albigilva</name>
    <dbReference type="NCBI Taxonomy" id="1312364"/>
    <lineage>
        <taxon>Bacteria</taxon>
        <taxon>Pseudomonadati</taxon>
        <taxon>Pseudomonadota</taxon>
        <taxon>Alphaproteobacteria</taxon>
        <taxon>Caulobacterales</taxon>
        <taxon>Caulobacteraceae</taxon>
        <taxon>Brevundimonas</taxon>
    </lineage>
</organism>
<dbReference type="RefSeq" id="WP_249749507.1">
    <property type="nucleotide sequence ID" value="NZ_CP097298.1"/>
</dbReference>
<feature type="chain" id="PRO_5047429564" evidence="1">
    <location>
        <begin position="23"/>
        <end position="165"/>
    </location>
</feature>
<feature type="signal peptide" evidence="1">
    <location>
        <begin position="1"/>
        <end position="22"/>
    </location>
</feature>
<keyword evidence="1" id="KW-0732">Signal</keyword>
<evidence type="ECO:0000256" key="1">
    <source>
        <dbReference type="SAM" id="SignalP"/>
    </source>
</evidence>
<keyword evidence="3" id="KW-1185">Reference proteome</keyword>
<reference evidence="2" key="1">
    <citation type="submission" date="2022-05" db="EMBL/GenBank/DDBJ databases">
        <title>Brevundimonas albigilva TT17 genome sequence.</title>
        <authorList>
            <person name="Lee K."/>
            <person name="Son H."/>
        </authorList>
    </citation>
    <scope>NUCLEOTIDE SEQUENCE</scope>
    <source>
        <strain evidence="2">TT17</strain>
    </source>
</reference>
<evidence type="ECO:0000313" key="3">
    <source>
        <dbReference type="Proteomes" id="UP001055429"/>
    </source>
</evidence>